<feature type="region of interest" description="Disordered" evidence="1">
    <location>
        <begin position="14"/>
        <end position="71"/>
    </location>
</feature>
<dbReference type="EMBL" id="JAPWGY010000002">
    <property type="protein sequence ID" value="MCZ4280625.1"/>
    <property type="molecule type" value="Genomic_DNA"/>
</dbReference>
<dbReference type="RefSeq" id="WP_269422808.1">
    <property type="nucleotide sequence ID" value="NZ_JAPWGY010000002.1"/>
</dbReference>
<feature type="compositionally biased region" description="Basic and acidic residues" evidence="1">
    <location>
        <begin position="28"/>
        <end position="54"/>
    </location>
</feature>
<reference evidence="2" key="1">
    <citation type="submission" date="2022-12" db="EMBL/GenBank/DDBJ databases">
        <title>Bacterial isolates from different developmental stages of Nematostella vectensis.</title>
        <authorList>
            <person name="Fraune S."/>
        </authorList>
    </citation>
    <scope>NUCLEOTIDE SEQUENCE</scope>
    <source>
        <strain evidence="2">G21630-S1</strain>
    </source>
</reference>
<protein>
    <submittedName>
        <fullName evidence="2">Uncharacterized protein</fullName>
    </submittedName>
</protein>
<sequence>MNIQQTFAAYRNSQLRNEQSVQRIPPLAREKAATSRRQQPEDKITLSPKAREAMKAQQHARNFHKTSNGHEGRISALEKWMNKNLSGAEQKNEQLSAGTTRKLEYISTRITEALSTDSEGNPSRPNLTEEQRIRLQNIQQRIQQLLAPEEANEITVSTADDA</sequence>
<organism evidence="2 3">
    <name type="scientific">Kiloniella laminariae</name>
    <dbReference type="NCBI Taxonomy" id="454162"/>
    <lineage>
        <taxon>Bacteria</taxon>
        <taxon>Pseudomonadati</taxon>
        <taxon>Pseudomonadota</taxon>
        <taxon>Alphaproteobacteria</taxon>
        <taxon>Rhodospirillales</taxon>
        <taxon>Kiloniellaceae</taxon>
        <taxon>Kiloniella</taxon>
    </lineage>
</organism>
<gene>
    <name evidence="2" type="ORF">O4H49_07535</name>
</gene>
<keyword evidence="3" id="KW-1185">Reference proteome</keyword>
<accession>A0ABT4LHQ1</accession>
<proteinExistence type="predicted"/>
<evidence type="ECO:0000313" key="3">
    <source>
        <dbReference type="Proteomes" id="UP001069802"/>
    </source>
</evidence>
<name>A0ABT4LHQ1_9PROT</name>
<evidence type="ECO:0000256" key="1">
    <source>
        <dbReference type="SAM" id="MobiDB-lite"/>
    </source>
</evidence>
<dbReference type="Proteomes" id="UP001069802">
    <property type="component" value="Unassembled WGS sequence"/>
</dbReference>
<comment type="caution">
    <text evidence="2">The sequence shown here is derived from an EMBL/GenBank/DDBJ whole genome shotgun (WGS) entry which is preliminary data.</text>
</comment>
<evidence type="ECO:0000313" key="2">
    <source>
        <dbReference type="EMBL" id="MCZ4280625.1"/>
    </source>
</evidence>